<evidence type="ECO:0000313" key="4">
    <source>
        <dbReference type="Proteomes" id="UP000271974"/>
    </source>
</evidence>
<feature type="compositionally biased region" description="Basic residues" evidence="1">
    <location>
        <begin position="27"/>
        <end position="37"/>
    </location>
</feature>
<accession>A0A3S1BIF5</accession>
<feature type="compositionally biased region" description="Polar residues" evidence="1">
    <location>
        <begin position="1"/>
        <end position="13"/>
    </location>
</feature>
<gene>
    <name evidence="3" type="ORF">EGW08_010719</name>
</gene>
<dbReference type="Pfam" id="PF06375">
    <property type="entry name" value="AP3D1"/>
    <property type="match status" value="1"/>
</dbReference>
<feature type="compositionally biased region" description="Basic residues" evidence="1">
    <location>
        <begin position="125"/>
        <end position="150"/>
    </location>
</feature>
<feature type="compositionally biased region" description="Low complexity" evidence="1">
    <location>
        <begin position="215"/>
        <end position="228"/>
    </location>
</feature>
<dbReference type="SMART" id="SM01354">
    <property type="entry name" value="BLVR"/>
    <property type="match status" value="1"/>
</dbReference>
<dbReference type="Proteomes" id="UP000271974">
    <property type="component" value="Unassembled WGS sequence"/>
</dbReference>
<evidence type="ECO:0000256" key="1">
    <source>
        <dbReference type="SAM" id="MobiDB-lite"/>
    </source>
</evidence>
<dbReference type="EMBL" id="RQTK01000333">
    <property type="protein sequence ID" value="RUS81512.1"/>
    <property type="molecule type" value="Genomic_DNA"/>
</dbReference>
<evidence type="ECO:0000259" key="2">
    <source>
        <dbReference type="SMART" id="SM01354"/>
    </source>
</evidence>
<protein>
    <recommendedName>
        <fullName evidence="2">AP-3 complex subunit delta domain-containing protein</fullName>
    </recommendedName>
</protein>
<dbReference type="OrthoDB" id="6146507at2759"/>
<sequence>MSTSDKYMLLQQQADKEKRIKKEKEKSKKKKKKKGKKGKEDDSDEDEIPTVHTVSTIVDAPEGADLSDKEDDKLKNDQYKALDMNLDEPLRDDEILPVRTHHVVLESPRAGETNDESEAGAIRRKDSKKKSKKDKHKKEKVPKKEKKKLKRSESKDNGPSLLLAEEPSESAKAEETYETPEAESTKANGKSRETVEEKAGDDDLSFWLSKDTLETSTTASADSNTATSLPNGPPETNDGAGYPSKSKPRLAVENVVLSSDEDVEASHTEEKHKKKDKKVKKDKEKKDKKKEKKKLKSKRKEYEEADGITTPSKENISISQQPTPSDVKLPPMSSYLPLAESEAIRLTYETRINHQRSDQIVVSVVFCNLTKNTLKDLEFSVLDTLNTKLIRGIGQKSHDAIRVPFVLLPEAQNEGQFAFTVDNITMPQKLRGTLTYIVKTEEGSTQDKVDFRINLPCSTYLVATPSTSEEFSALLSGTEACEKCSLKFSPTETQLALILAKTCFYLHFRVVEQVDNSASLFSRSIQGHPVCLLVKFNEGSLSVDGKSSDQAFLSNTLDDMKSLLTQPPLQQLQLS</sequence>
<reference evidence="3 4" key="1">
    <citation type="submission" date="2019-01" db="EMBL/GenBank/DDBJ databases">
        <title>A draft genome assembly of the solar-powered sea slug Elysia chlorotica.</title>
        <authorList>
            <person name="Cai H."/>
            <person name="Li Q."/>
            <person name="Fang X."/>
            <person name="Li J."/>
            <person name="Curtis N.E."/>
            <person name="Altenburger A."/>
            <person name="Shibata T."/>
            <person name="Feng M."/>
            <person name="Maeda T."/>
            <person name="Schwartz J.A."/>
            <person name="Shigenobu S."/>
            <person name="Lundholm N."/>
            <person name="Nishiyama T."/>
            <person name="Yang H."/>
            <person name="Hasebe M."/>
            <person name="Li S."/>
            <person name="Pierce S.K."/>
            <person name="Wang J."/>
        </authorList>
    </citation>
    <scope>NUCLEOTIDE SEQUENCE [LARGE SCALE GENOMIC DNA]</scope>
    <source>
        <strain evidence="3">EC2010</strain>
        <tissue evidence="3">Whole organism of an adult</tissue>
    </source>
</reference>
<comment type="caution">
    <text evidence="3">The sequence shown here is derived from an EMBL/GenBank/DDBJ whole genome shotgun (WGS) entry which is preliminary data.</text>
</comment>
<dbReference type="AlphaFoldDB" id="A0A3S1BIF5"/>
<feature type="region of interest" description="Disordered" evidence="1">
    <location>
        <begin position="102"/>
        <end position="330"/>
    </location>
</feature>
<dbReference type="Pfam" id="PF26171">
    <property type="entry name" value="Mu_AP3"/>
    <property type="match status" value="1"/>
</dbReference>
<evidence type="ECO:0000313" key="3">
    <source>
        <dbReference type="EMBL" id="RUS81512.1"/>
    </source>
</evidence>
<name>A0A3S1BIF5_ELYCH</name>
<feature type="region of interest" description="Disordered" evidence="1">
    <location>
        <begin position="1"/>
        <end position="73"/>
    </location>
</feature>
<keyword evidence="4" id="KW-1185">Reference proteome</keyword>
<feature type="compositionally biased region" description="Basic and acidic residues" evidence="1">
    <location>
        <begin position="14"/>
        <end position="26"/>
    </location>
</feature>
<dbReference type="GO" id="GO:0015031">
    <property type="term" value="P:protein transport"/>
    <property type="evidence" value="ECO:0007669"/>
    <property type="project" value="InterPro"/>
</dbReference>
<feature type="domain" description="AP-3 complex subunit delta" evidence="2">
    <location>
        <begin position="1"/>
        <end position="87"/>
    </location>
</feature>
<proteinExistence type="predicted"/>
<organism evidence="3 4">
    <name type="scientific">Elysia chlorotica</name>
    <name type="common">Eastern emerald elysia</name>
    <name type="synonym">Sea slug</name>
    <dbReference type="NCBI Taxonomy" id="188477"/>
    <lineage>
        <taxon>Eukaryota</taxon>
        <taxon>Metazoa</taxon>
        <taxon>Spiralia</taxon>
        <taxon>Lophotrochozoa</taxon>
        <taxon>Mollusca</taxon>
        <taxon>Gastropoda</taxon>
        <taxon>Heterobranchia</taxon>
        <taxon>Euthyneura</taxon>
        <taxon>Panpulmonata</taxon>
        <taxon>Sacoglossa</taxon>
        <taxon>Placobranchoidea</taxon>
        <taxon>Plakobranchidae</taxon>
        <taxon>Elysia</taxon>
    </lineage>
</organism>
<dbReference type="InterPro" id="IPR010474">
    <property type="entry name" value="AP3D_dom_metazoa"/>
</dbReference>
<dbReference type="GO" id="GO:0030123">
    <property type="term" value="C:AP-3 adaptor complex"/>
    <property type="evidence" value="ECO:0007669"/>
    <property type="project" value="InterPro"/>
</dbReference>
<dbReference type="InterPro" id="IPR058898">
    <property type="entry name" value="Mu_AP3"/>
</dbReference>
<dbReference type="STRING" id="188477.A0A3S1BIF5"/>
<feature type="compositionally biased region" description="Basic residues" evidence="1">
    <location>
        <begin position="286"/>
        <end position="299"/>
    </location>
</feature>
<feature type="compositionally biased region" description="Polar residues" evidence="1">
    <location>
        <begin position="309"/>
        <end position="324"/>
    </location>
</feature>